<dbReference type="Proteomes" id="UP001459277">
    <property type="component" value="Unassembled WGS sequence"/>
</dbReference>
<evidence type="ECO:0000256" key="1">
    <source>
        <dbReference type="ARBA" id="ARBA00001936"/>
    </source>
</evidence>
<dbReference type="InterPro" id="IPR011947">
    <property type="entry name" value="FCP1_euk"/>
</dbReference>
<protein>
    <recommendedName>
        <fullName evidence="15">RNA polymerase II C-terminal domain phosphatase-like</fullName>
        <ecNumber evidence="15">3.1.3.16</ecNumber>
    </recommendedName>
</protein>
<sequence>MKLGLSLLPIISILTGIKSSSCWHVPFSLVSTYGALKILKDLQVTCLIGRTTRLKRRKVEEEEFENKEELQPLMKDECTHPGTIKQMCNHCGKILQVESGVAISYIHEGIRLQNHEIVRHRNADTKNPLRHKKLYLVLDLDHTLLNSTGLRAMTSQEEHLKSQKDSLQDVSKGSLFMVNSLHMMTKLRPFVRTFLKEASEMFELYIGTMGDQAYALEMVELLDPQREYFSGRVISRDDRTKKNKKDLDIFLGHESAVLILDDTEEVWKTNRENLIVMERYFFFASSCCQFRFNCKSLAELKRDESETDGALATVLKVLKKIHNMFFDELKDNLVDRDVRQMLKTVKKEVLKGSKIVFSRAFPTIDQAENQHLWKMAEQLGATCVTKLDSSVTHVVSTYVGTKKAQWAVKHNKFLVLPRRILAANYRWQKQPEQNFSVNKVS</sequence>
<keyword evidence="8" id="KW-0694">RNA-binding</keyword>
<dbReference type="SUPFAM" id="SSF52113">
    <property type="entry name" value="BRCT domain"/>
    <property type="match status" value="1"/>
</dbReference>
<dbReference type="InterPro" id="IPR001357">
    <property type="entry name" value="BRCT_dom"/>
</dbReference>
<keyword evidence="7 15" id="KW-0378">Hydrolase</keyword>
<dbReference type="PROSITE" id="PS50969">
    <property type="entry name" value="FCP1"/>
    <property type="match status" value="1"/>
</dbReference>
<dbReference type="FunFam" id="3.40.50.10190:FF:000014">
    <property type="entry name" value="RNA polymerase II C-terminal domain phosphatase-like 3"/>
    <property type="match status" value="1"/>
</dbReference>
<evidence type="ECO:0000256" key="6">
    <source>
        <dbReference type="ARBA" id="ARBA00022723"/>
    </source>
</evidence>
<dbReference type="Gene3D" id="3.40.50.1000">
    <property type="entry name" value="HAD superfamily/HAD-like"/>
    <property type="match status" value="1"/>
</dbReference>
<evidence type="ECO:0000256" key="11">
    <source>
        <dbReference type="ARBA" id="ARBA00023242"/>
    </source>
</evidence>
<dbReference type="NCBIfam" id="TIGR02250">
    <property type="entry name" value="FCP1_euk"/>
    <property type="match status" value="1"/>
</dbReference>
<keyword evidence="9" id="KW-0805">Transcription regulation</keyword>
<feature type="chain" id="PRO_5043968574" description="RNA polymerase II C-terminal domain phosphatase-like" evidence="16">
    <location>
        <begin position="23"/>
        <end position="441"/>
    </location>
</feature>
<dbReference type="InterPro" id="IPR039189">
    <property type="entry name" value="Fcp1"/>
</dbReference>
<reference evidence="19 20" key="1">
    <citation type="submission" date="2024-01" db="EMBL/GenBank/DDBJ databases">
        <title>A telomere-to-telomere, gap-free genome of sweet tea (Lithocarpus litseifolius).</title>
        <authorList>
            <person name="Zhou J."/>
        </authorList>
    </citation>
    <scope>NUCLEOTIDE SEQUENCE [LARGE SCALE GENOMIC DNA]</scope>
    <source>
        <strain evidence="19">Zhou-2022a</strain>
        <tissue evidence="19">Leaf</tissue>
    </source>
</reference>
<comment type="catalytic activity">
    <reaction evidence="13 15">
        <text>O-phospho-L-threonyl-[protein] + H2O = L-threonyl-[protein] + phosphate</text>
        <dbReference type="Rhea" id="RHEA:47004"/>
        <dbReference type="Rhea" id="RHEA-COMP:11060"/>
        <dbReference type="Rhea" id="RHEA-COMP:11605"/>
        <dbReference type="ChEBI" id="CHEBI:15377"/>
        <dbReference type="ChEBI" id="CHEBI:30013"/>
        <dbReference type="ChEBI" id="CHEBI:43474"/>
        <dbReference type="ChEBI" id="CHEBI:61977"/>
        <dbReference type="EC" id="3.1.3.16"/>
    </reaction>
</comment>
<comment type="catalytic activity">
    <reaction evidence="12 15">
        <text>O-phospho-L-seryl-[protein] + H2O = L-seryl-[protein] + phosphate</text>
        <dbReference type="Rhea" id="RHEA:20629"/>
        <dbReference type="Rhea" id="RHEA-COMP:9863"/>
        <dbReference type="Rhea" id="RHEA-COMP:11604"/>
        <dbReference type="ChEBI" id="CHEBI:15377"/>
        <dbReference type="ChEBI" id="CHEBI:29999"/>
        <dbReference type="ChEBI" id="CHEBI:43474"/>
        <dbReference type="ChEBI" id="CHEBI:83421"/>
        <dbReference type="EC" id="3.1.3.16"/>
    </reaction>
</comment>
<evidence type="ECO:0000259" key="18">
    <source>
        <dbReference type="PROSITE" id="PS50969"/>
    </source>
</evidence>
<comment type="cofactor">
    <cofactor evidence="3">
        <name>Mg(2+)</name>
        <dbReference type="ChEBI" id="CHEBI:18420"/>
    </cofactor>
</comment>
<dbReference type="InterPro" id="IPR036420">
    <property type="entry name" value="BRCT_dom_sf"/>
</dbReference>
<evidence type="ECO:0000256" key="16">
    <source>
        <dbReference type="SAM" id="SignalP"/>
    </source>
</evidence>
<evidence type="ECO:0000256" key="14">
    <source>
        <dbReference type="ARBA" id="ARBA00063107"/>
    </source>
</evidence>
<feature type="domain" description="BRCT" evidence="17">
    <location>
        <begin position="345"/>
        <end position="427"/>
    </location>
</feature>
<dbReference type="CDD" id="cd07521">
    <property type="entry name" value="HAD_FCP1-like"/>
    <property type="match status" value="1"/>
</dbReference>
<evidence type="ECO:0000259" key="17">
    <source>
        <dbReference type="PROSITE" id="PS50172"/>
    </source>
</evidence>
<comment type="subunit">
    <text evidence="14">Interacts with RAP74.</text>
</comment>
<evidence type="ECO:0000256" key="12">
    <source>
        <dbReference type="ARBA" id="ARBA00047761"/>
    </source>
</evidence>
<evidence type="ECO:0000256" key="5">
    <source>
        <dbReference type="ARBA" id="ARBA00022491"/>
    </source>
</evidence>
<evidence type="ECO:0000256" key="15">
    <source>
        <dbReference type="RuleBase" id="RU366066"/>
    </source>
</evidence>
<dbReference type="Pfam" id="PF03031">
    <property type="entry name" value="NIF"/>
    <property type="match status" value="1"/>
</dbReference>
<evidence type="ECO:0000313" key="19">
    <source>
        <dbReference type="EMBL" id="KAL0009086.1"/>
    </source>
</evidence>
<comment type="function">
    <text evidence="15">This promotes the activity of RNA polymerase II.</text>
</comment>
<dbReference type="GO" id="GO:0003723">
    <property type="term" value="F:RNA binding"/>
    <property type="evidence" value="ECO:0007669"/>
    <property type="project" value="UniProtKB-KW"/>
</dbReference>
<dbReference type="EC" id="3.1.3.16" evidence="15"/>
<dbReference type="GO" id="GO:0008420">
    <property type="term" value="F:RNA polymerase II CTD heptapeptide repeat phosphatase activity"/>
    <property type="evidence" value="ECO:0007669"/>
    <property type="project" value="UniProtKB-UniRule"/>
</dbReference>
<evidence type="ECO:0000256" key="7">
    <source>
        <dbReference type="ARBA" id="ARBA00022801"/>
    </source>
</evidence>
<evidence type="ECO:0000256" key="2">
    <source>
        <dbReference type="ARBA" id="ARBA00001941"/>
    </source>
</evidence>
<proteinExistence type="predicted"/>
<keyword evidence="5" id="KW-0678">Repressor</keyword>
<keyword evidence="16" id="KW-0732">Signal</keyword>
<feature type="domain" description="FCP1 homology" evidence="18">
    <location>
        <begin position="129"/>
        <end position="300"/>
    </location>
</feature>
<evidence type="ECO:0000256" key="13">
    <source>
        <dbReference type="ARBA" id="ARBA00048336"/>
    </source>
</evidence>
<dbReference type="SUPFAM" id="SSF56784">
    <property type="entry name" value="HAD-like"/>
    <property type="match status" value="1"/>
</dbReference>
<evidence type="ECO:0000256" key="8">
    <source>
        <dbReference type="ARBA" id="ARBA00022884"/>
    </source>
</evidence>
<dbReference type="Pfam" id="PF12738">
    <property type="entry name" value="PTCB-BRCT"/>
    <property type="match status" value="1"/>
</dbReference>
<dbReference type="PANTHER" id="PTHR23081:SF36">
    <property type="entry name" value="RNA POLYMERASE II SUBUNIT A C-TERMINAL DOMAIN PHOSPHATASE"/>
    <property type="match status" value="1"/>
</dbReference>
<keyword evidence="20" id="KW-1185">Reference proteome</keyword>
<feature type="signal peptide" evidence="16">
    <location>
        <begin position="1"/>
        <end position="22"/>
    </location>
</feature>
<comment type="subcellular location">
    <subcellularLocation>
        <location evidence="4 15">Nucleus</location>
    </subcellularLocation>
</comment>
<dbReference type="Gene3D" id="3.40.50.10190">
    <property type="entry name" value="BRCT domain"/>
    <property type="match status" value="1"/>
</dbReference>
<dbReference type="FunFam" id="3.40.50.1000:FF:000125">
    <property type="entry name" value="RNA polymerase II C-terminal domain phosphatase-like 4"/>
    <property type="match status" value="1"/>
</dbReference>
<dbReference type="PROSITE" id="PS50172">
    <property type="entry name" value="BRCT"/>
    <property type="match status" value="1"/>
</dbReference>
<dbReference type="PANTHER" id="PTHR23081">
    <property type="entry name" value="RNA POLYMERASE II CTD PHOSPHATASE"/>
    <property type="match status" value="1"/>
</dbReference>
<evidence type="ECO:0000256" key="4">
    <source>
        <dbReference type="ARBA" id="ARBA00004123"/>
    </source>
</evidence>
<dbReference type="GO" id="GO:0046872">
    <property type="term" value="F:metal ion binding"/>
    <property type="evidence" value="ECO:0007669"/>
    <property type="project" value="UniProtKB-KW"/>
</dbReference>
<keyword evidence="11 15" id="KW-0539">Nucleus</keyword>
<dbReference type="EMBL" id="JAZDWU010000003">
    <property type="protein sequence ID" value="KAL0009086.1"/>
    <property type="molecule type" value="Genomic_DNA"/>
</dbReference>
<comment type="caution">
    <text evidence="19">The sequence shown here is derived from an EMBL/GenBank/DDBJ whole genome shotgun (WGS) entry which is preliminary data.</text>
</comment>
<keyword evidence="6" id="KW-0479">Metal-binding</keyword>
<comment type="cofactor">
    <cofactor evidence="2">
        <name>Co(2+)</name>
        <dbReference type="ChEBI" id="CHEBI:48828"/>
    </cofactor>
</comment>
<organism evidence="19 20">
    <name type="scientific">Lithocarpus litseifolius</name>
    <dbReference type="NCBI Taxonomy" id="425828"/>
    <lineage>
        <taxon>Eukaryota</taxon>
        <taxon>Viridiplantae</taxon>
        <taxon>Streptophyta</taxon>
        <taxon>Embryophyta</taxon>
        <taxon>Tracheophyta</taxon>
        <taxon>Spermatophyta</taxon>
        <taxon>Magnoliopsida</taxon>
        <taxon>eudicotyledons</taxon>
        <taxon>Gunneridae</taxon>
        <taxon>Pentapetalae</taxon>
        <taxon>rosids</taxon>
        <taxon>fabids</taxon>
        <taxon>Fagales</taxon>
        <taxon>Fagaceae</taxon>
        <taxon>Lithocarpus</taxon>
    </lineage>
</organism>
<dbReference type="InterPro" id="IPR004274">
    <property type="entry name" value="FCP1_dom"/>
</dbReference>
<evidence type="ECO:0000256" key="10">
    <source>
        <dbReference type="ARBA" id="ARBA00023163"/>
    </source>
</evidence>
<comment type="cofactor">
    <cofactor evidence="1">
        <name>Mn(2+)</name>
        <dbReference type="ChEBI" id="CHEBI:29035"/>
    </cofactor>
</comment>
<dbReference type="GO" id="GO:0005634">
    <property type="term" value="C:nucleus"/>
    <property type="evidence" value="ECO:0007669"/>
    <property type="project" value="UniProtKB-SubCell"/>
</dbReference>
<dbReference type="InterPro" id="IPR023214">
    <property type="entry name" value="HAD_sf"/>
</dbReference>
<dbReference type="AlphaFoldDB" id="A0AAW2DF86"/>
<dbReference type="CDD" id="cd17729">
    <property type="entry name" value="BRCT_CTDP1"/>
    <property type="match status" value="1"/>
</dbReference>
<accession>A0AAW2DF86</accession>
<gene>
    <name evidence="19" type="ORF">SO802_010588</name>
</gene>
<evidence type="ECO:0000256" key="3">
    <source>
        <dbReference type="ARBA" id="ARBA00001946"/>
    </source>
</evidence>
<dbReference type="SMART" id="SM00577">
    <property type="entry name" value="CPDc"/>
    <property type="match status" value="1"/>
</dbReference>
<evidence type="ECO:0000313" key="20">
    <source>
        <dbReference type="Proteomes" id="UP001459277"/>
    </source>
</evidence>
<name>A0AAW2DF86_9ROSI</name>
<dbReference type="GO" id="GO:0009651">
    <property type="term" value="P:response to salt stress"/>
    <property type="evidence" value="ECO:0007669"/>
    <property type="project" value="UniProtKB-ARBA"/>
</dbReference>
<keyword evidence="10" id="KW-0804">Transcription</keyword>
<dbReference type="InterPro" id="IPR036412">
    <property type="entry name" value="HAD-like_sf"/>
</dbReference>
<evidence type="ECO:0000256" key="9">
    <source>
        <dbReference type="ARBA" id="ARBA00023015"/>
    </source>
</evidence>